<feature type="transmembrane region" description="Helical" evidence="2">
    <location>
        <begin position="60"/>
        <end position="79"/>
    </location>
</feature>
<evidence type="ECO:0000256" key="2">
    <source>
        <dbReference type="SAM" id="Phobius"/>
    </source>
</evidence>
<keyword evidence="5" id="KW-1185">Reference proteome</keyword>
<dbReference type="STRING" id="398580.Dshi_3117"/>
<dbReference type="RefSeq" id="WP_012179778.1">
    <property type="nucleotide sequence ID" value="NC_009952.1"/>
</dbReference>
<keyword evidence="1" id="KW-0802">TPR repeat</keyword>
<dbReference type="InterPro" id="IPR019734">
    <property type="entry name" value="TPR_rpt"/>
</dbReference>
<name>A8LLA1_DINSH</name>
<feature type="domain" description="VWFA" evidence="3">
    <location>
        <begin position="96"/>
        <end position="200"/>
    </location>
</feature>
<feature type="transmembrane region" description="Helical" evidence="2">
    <location>
        <begin position="6"/>
        <end position="26"/>
    </location>
</feature>
<keyword evidence="2" id="KW-0472">Membrane</keyword>
<dbReference type="SUPFAM" id="SSF53300">
    <property type="entry name" value="vWA-like"/>
    <property type="match status" value="1"/>
</dbReference>
<dbReference type="Gene3D" id="1.25.40.10">
    <property type="entry name" value="Tetratricopeptide repeat domain"/>
    <property type="match status" value="1"/>
</dbReference>
<dbReference type="AlphaFoldDB" id="A8LLA1"/>
<dbReference type="Gene3D" id="3.40.50.410">
    <property type="entry name" value="von Willebrand factor, type A domain"/>
    <property type="match status" value="1"/>
</dbReference>
<dbReference type="PANTHER" id="PTHR22550:SF14">
    <property type="entry name" value="VWFA DOMAIN-CONTAINING PROTEIN"/>
    <property type="match status" value="1"/>
</dbReference>
<accession>A8LLA1</accession>
<evidence type="ECO:0000313" key="5">
    <source>
        <dbReference type="Proteomes" id="UP000006833"/>
    </source>
</evidence>
<dbReference type="EMBL" id="CP000830">
    <property type="protein sequence ID" value="ABV94850.1"/>
    <property type="molecule type" value="Genomic_DNA"/>
</dbReference>
<dbReference type="KEGG" id="dsh:Dshi_3117"/>
<evidence type="ECO:0000259" key="3">
    <source>
        <dbReference type="Pfam" id="PF13519"/>
    </source>
</evidence>
<dbReference type="OrthoDB" id="9807628at2"/>
<dbReference type="PANTHER" id="PTHR22550">
    <property type="entry name" value="SPORE GERMINATION PROTEIN"/>
    <property type="match status" value="1"/>
</dbReference>
<dbReference type="SUPFAM" id="SSF48452">
    <property type="entry name" value="TPR-like"/>
    <property type="match status" value="1"/>
</dbReference>
<gene>
    <name evidence="4" type="ordered locus">Dshi_3117</name>
</gene>
<dbReference type="Proteomes" id="UP000006833">
    <property type="component" value="Chromosome"/>
</dbReference>
<dbReference type="InterPro" id="IPR036465">
    <property type="entry name" value="vWFA_dom_sf"/>
</dbReference>
<dbReference type="HOGENOM" id="CLU_024570_3_2_5"/>
<dbReference type="InterPro" id="IPR011990">
    <property type="entry name" value="TPR-like_helical_dom_sf"/>
</dbReference>
<dbReference type="Pfam" id="PF13519">
    <property type="entry name" value="VWA_2"/>
    <property type="match status" value="1"/>
</dbReference>
<sequence length="503" mass="54551">MSLLDAFHLIRPWALLALPVIALLWWRIRPKPQAATQATTGLAPHLAEALATGASRRRRLYPIDGVAAALVLLTLAVSGPTWSRLPDPFQAETAPLVVVLKLTPSMTETDLSPTRLDRARFKILDLVARRAGAETALIAYAGSAHRVVPLTTDPGILTSFLNGLSPAVMPVDGDDPAAALSRATDELARAEAAGAILMVLDDMAPDAIPNIAAMDLPPITILAAAPDTVTLPQLDGLPGATVVRLSPDDSDLDRIERALVSAYRAAQSEDETQLWEDRGWWLAWPAALLVLIWFRRGWTMRWAALAVLATGLSTPQTARADGIADWFWTPDQQGRRAFEARDYDRAAALFEDPMWRALALFRDGQYEAAAEAYATLDSPEAAFGEGMARLRNRKYRAGVRAFEHALELRPDYPEAAQNLEVAQAIVALVESTQSQSDTGKETGIGADDVVMDNESGLGEQTEVERSGAGDGVQSAEEWMRSVDTDVSDFLATRFRIESAEAPE</sequence>
<keyword evidence="2" id="KW-1133">Transmembrane helix</keyword>
<dbReference type="PROSITE" id="PS50005">
    <property type="entry name" value="TPR"/>
    <property type="match status" value="1"/>
</dbReference>
<evidence type="ECO:0000313" key="4">
    <source>
        <dbReference type="EMBL" id="ABV94850.1"/>
    </source>
</evidence>
<evidence type="ECO:0000256" key="1">
    <source>
        <dbReference type="PROSITE-ProRule" id="PRU00339"/>
    </source>
</evidence>
<feature type="repeat" description="TPR" evidence="1">
    <location>
        <begin position="379"/>
        <end position="412"/>
    </location>
</feature>
<dbReference type="InterPro" id="IPR002035">
    <property type="entry name" value="VWF_A"/>
</dbReference>
<dbReference type="InterPro" id="IPR050768">
    <property type="entry name" value="UPF0353/GerABKA_families"/>
</dbReference>
<keyword evidence="2" id="KW-0812">Transmembrane</keyword>
<reference evidence="5" key="1">
    <citation type="journal article" date="2010" name="ISME J.">
        <title>The complete genome sequence of the algal symbiont Dinoroseobacter shibae: a hitchhiker's guide to life in the sea.</title>
        <authorList>
            <person name="Wagner-Dobler I."/>
            <person name="Ballhausen B."/>
            <person name="Berger M."/>
            <person name="Brinkhoff T."/>
            <person name="Buchholz I."/>
            <person name="Bunk B."/>
            <person name="Cypionka H."/>
            <person name="Daniel R."/>
            <person name="Drepper T."/>
            <person name="Gerdts G."/>
            <person name="Hahnke S."/>
            <person name="Han C."/>
            <person name="Jahn D."/>
            <person name="Kalhoefer D."/>
            <person name="Kiss H."/>
            <person name="Klenk H.P."/>
            <person name="Kyrpides N."/>
            <person name="Liebl W."/>
            <person name="Liesegang H."/>
            <person name="Meincke L."/>
            <person name="Pati A."/>
            <person name="Petersen J."/>
            <person name="Piekarski T."/>
            <person name="Pommerenke C."/>
            <person name="Pradella S."/>
            <person name="Pukall R."/>
            <person name="Rabus R."/>
            <person name="Stackebrandt E."/>
            <person name="Thole S."/>
            <person name="Thompson L."/>
            <person name="Tielen P."/>
            <person name="Tomasch J."/>
            <person name="von Jan M."/>
            <person name="Wanphrut N."/>
            <person name="Wichels A."/>
            <person name="Zech H."/>
            <person name="Simon M."/>
        </authorList>
    </citation>
    <scope>NUCLEOTIDE SEQUENCE [LARGE SCALE GENOMIC DNA]</scope>
    <source>
        <strain evidence="5">DSM 16493 / NCIMB 14021 / DFL 12</strain>
    </source>
</reference>
<proteinExistence type="predicted"/>
<dbReference type="eggNOG" id="COG2304">
    <property type="taxonomic scope" value="Bacteria"/>
</dbReference>
<protein>
    <recommendedName>
        <fullName evidence="3">VWFA domain-containing protein</fullName>
    </recommendedName>
</protein>
<organism evidence="4 5">
    <name type="scientific">Dinoroseobacter shibae (strain DSM 16493 / NCIMB 14021 / DFL 12)</name>
    <dbReference type="NCBI Taxonomy" id="398580"/>
    <lineage>
        <taxon>Bacteria</taxon>
        <taxon>Pseudomonadati</taxon>
        <taxon>Pseudomonadota</taxon>
        <taxon>Alphaproteobacteria</taxon>
        <taxon>Rhodobacterales</taxon>
        <taxon>Roseobacteraceae</taxon>
        <taxon>Dinoroseobacter</taxon>
    </lineage>
</organism>